<dbReference type="OrthoDB" id="370725at2"/>
<evidence type="ECO:0000256" key="1">
    <source>
        <dbReference type="ARBA" id="ARBA00003416"/>
    </source>
</evidence>
<dbReference type="PANTHER" id="PTHR30563">
    <property type="entry name" value="DNA RECOMBINATION PROTEIN RMUC"/>
    <property type="match status" value="1"/>
</dbReference>
<reference evidence="5 6" key="1">
    <citation type="submission" date="2018-09" db="EMBL/GenBank/DDBJ databases">
        <title>YIM 75000 draft genome.</title>
        <authorList>
            <person name="Tang S."/>
            <person name="Feng Y."/>
        </authorList>
    </citation>
    <scope>NUCLEOTIDE SEQUENCE [LARGE SCALE GENOMIC DNA]</scope>
    <source>
        <strain evidence="5 6">YIM 75000</strain>
    </source>
</reference>
<evidence type="ECO:0000256" key="3">
    <source>
        <dbReference type="ARBA" id="ARBA00023054"/>
    </source>
</evidence>
<organism evidence="5 6">
    <name type="scientific">Vallicoccus soli</name>
    <dbReference type="NCBI Taxonomy" id="2339232"/>
    <lineage>
        <taxon>Bacteria</taxon>
        <taxon>Bacillati</taxon>
        <taxon>Actinomycetota</taxon>
        <taxon>Actinomycetes</taxon>
        <taxon>Motilibacterales</taxon>
        <taxon>Vallicoccaceae</taxon>
        <taxon>Vallicoccus</taxon>
    </lineage>
</organism>
<comment type="caution">
    <text evidence="5">The sequence shown here is derived from an EMBL/GenBank/DDBJ whole genome shotgun (WGS) entry which is preliminary data.</text>
</comment>
<dbReference type="RefSeq" id="WP_119948911.1">
    <property type="nucleotide sequence ID" value="NZ_QZEZ01000001.1"/>
</dbReference>
<name>A0A3A3Z3J3_9ACTN</name>
<dbReference type="Pfam" id="PF02646">
    <property type="entry name" value="RmuC"/>
    <property type="match status" value="1"/>
</dbReference>
<evidence type="ECO:0000313" key="5">
    <source>
        <dbReference type="EMBL" id="RJK97984.1"/>
    </source>
</evidence>
<comment type="function">
    <text evidence="1">Involved in DNA recombination.</text>
</comment>
<evidence type="ECO:0000256" key="2">
    <source>
        <dbReference type="ARBA" id="ARBA00009840"/>
    </source>
</evidence>
<keyword evidence="4" id="KW-0233">DNA recombination</keyword>
<evidence type="ECO:0000256" key="4">
    <source>
        <dbReference type="ARBA" id="ARBA00023172"/>
    </source>
</evidence>
<dbReference type="EMBL" id="QZEZ01000001">
    <property type="protein sequence ID" value="RJK97984.1"/>
    <property type="molecule type" value="Genomic_DNA"/>
</dbReference>
<keyword evidence="3" id="KW-0175">Coiled coil</keyword>
<proteinExistence type="inferred from homology"/>
<gene>
    <name evidence="5" type="ORF">D5H78_03230</name>
</gene>
<keyword evidence="6" id="KW-1185">Reference proteome</keyword>
<dbReference type="GO" id="GO:0006310">
    <property type="term" value="P:DNA recombination"/>
    <property type="evidence" value="ECO:0007669"/>
    <property type="project" value="UniProtKB-KW"/>
</dbReference>
<evidence type="ECO:0000313" key="6">
    <source>
        <dbReference type="Proteomes" id="UP000265614"/>
    </source>
</evidence>
<sequence>MDPTPVLLLLLGLAAGLALGLLLAQRRALDPAAMEARDRRLLELADARFREAGAAAGGELAARRAEVEGVVAPLRETLARVEGHLHELERARVGAYHALTQQVGLARETSEALREQTASLVSALSAPQARGRWGEVQLRRVVELAGMLERCDFDEQPSVVVDGRVQRPDLVVRLAGGRSVVVDAKVSLAAFLQAAEARDDALRAERLAAHARHLRAHVDGLADKEYWAAFRPTPELVVLFVPGEAFLAPALEQDPALLEHAMARRVVIATPTTLVAMLRTVAYAWQQQALTDNAREVFELGQELYQRLGTLGGHVDKLGRSLRRSVEDYNAAVGSLERSVLRPARRLAELRVTDRDLAEPAPVEEVPRPLTAPELLDGAEQARLRVVGEP</sequence>
<dbReference type="Proteomes" id="UP000265614">
    <property type="component" value="Unassembled WGS sequence"/>
</dbReference>
<protein>
    <submittedName>
        <fullName evidence="5">DNA recombination protein RmuC</fullName>
    </submittedName>
</protein>
<dbReference type="PANTHER" id="PTHR30563:SF0">
    <property type="entry name" value="DNA RECOMBINATION PROTEIN RMUC"/>
    <property type="match status" value="1"/>
</dbReference>
<dbReference type="InterPro" id="IPR003798">
    <property type="entry name" value="DNA_recombination_RmuC"/>
</dbReference>
<comment type="similarity">
    <text evidence="2">Belongs to the RmuC family.</text>
</comment>
<accession>A0A3A3Z3J3</accession>
<dbReference type="AlphaFoldDB" id="A0A3A3Z3J3"/>